<feature type="non-terminal residue" evidence="1">
    <location>
        <position position="1"/>
    </location>
</feature>
<comment type="caution">
    <text evidence="1">The sequence shown here is derived from an EMBL/GenBank/DDBJ whole genome shotgun (WGS) entry which is preliminary data.</text>
</comment>
<protein>
    <submittedName>
        <fullName evidence="1">11263_t:CDS:1</fullName>
    </submittedName>
</protein>
<proteinExistence type="predicted"/>
<accession>A0ACA9LEI2</accession>
<sequence length="1015" mass="112946">SPFNTFCNLILETDDGLMIGANISLSKFQEVLQDALKHYESYQTQIFKALLENLRWFAGNQIRNVATPAGNIITGSPISDLNPIFLSSKTLFSLSSLEPSSMQTINRVVLSESFWTGYRKNCCEETEILEKIFIPCTKQGQYIRAYKQAKRRDDDIAIVNAGLSVLLDDDNQVREAAFSFGGMSWVTVRAPVSENFILGKTWGDQNVLKGLLQKLCEEFNLKFSTPGGMATYRRSLVAGFMYKFWCDVSKSINIMVDDCGDNIENFVGIIERDISKGVQIVGQTEKDKLIVGKQIPHASAMKQVTGEAMYIDDIPKIQGELYGALVLSQNAHAKILGIDATEALAQPGVKGFYSAKDVPGNNIWGPILHDEEVFARQIIGLIVAETQTIAQEAVGLVKVNYLVLPHVLTIEEAIKNSSFFPMDRCIVKGDVEEGFKKADFVFEGETRIGGQEHFYLETQAALIIPKIEDKEFEIYASTQNPTETQLMVASTLGIDANKVVCRVKRLGGGFGGKETRSIPLSLALAVGAWHLKKPIRCMLDRDEDIVISGQRHPFLGRWKVGVTKDGKLLAMDAQVYNNCGWSADLSAAVLERAMTHLDNCYYIPNMRVTGRLCKTNIHSNTAFRGFGGPQGMLITENFMNEVADRMGIDVNDFRTLKDWHLPLIYRQVKNDSEFEKRRKEIDEFNSEHKWRKRGLALIPTKFGISFTALHLNQAGALVHIYQDGSVLINHGGVEMGQGLHTKMLQIAAETLDVPLETVHLMETATNLVANTSATAASASSDINGYAVSNACKTLVERLKPYRERMPDKINLSANGYYKTPDIGYDWEKNEGQLFFYFTMGAACTEVEIDVLTGDHTILRTDLCMDIGRSINYAIDVGQIEGAFVQGVGWCTIEETLHFPNGHVFTKGPGNYKLPGFRDIPQDFRIYTLKNASYPNLKTIHSSKGVGEPPLFLGSSVFFAIRDAIKSARESNNNKKAVVLSSPATPEIIRIACDDEIVRNCKVEKEDGEHVWVLRA</sequence>
<evidence type="ECO:0000313" key="1">
    <source>
        <dbReference type="EMBL" id="CAG8522016.1"/>
    </source>
</evidence>
<dbReference type="EMBL" id="CAJVPM010005264">
    <property type="protein sequence ID" value="CAG8522016.1"/>
    <property type="molecule type" value="Genomic_DNA"/>
</dbReference>
<name>A0ACA9LEI2_9GLOM</name>
<dbReference type="Proteomes" id="UP000789860">
    <property type="component" value="Unassembled WGS sequence"/>
</dbReference>
<reference evidence="1" key="1">
    <citation type="submission" date="2021-06" db="EMBL/GenBank/DDBJ databases">
        <authorList>
            <person name="Kallberg Y."/>
            <person name="Tangrot J."/>
            <person name="Rosling A."/>
        </authorList>
    </citation>
    <scope>NUCLEOTIDE SEQUENCE</scope>
    <source>
        <strain evidence="1">AU212A</strain>
    </source>
</reference>
<keyword evidence="2" id="KW-1185">Reference proteome</keyword>
<evidence type="ECO:0000313" key="2">
    <source>
        <dbReference type="Proteomes" id="UP000789860"/>
    </source>
</evidence>
<organism evidence="1 2">
    <name type="scientific">Scutellospora calospora</name>
    <dbReference type="NCBI Taxonomy" id="85575"/>
    <lineage>
        <taxon>Eukaryota</taxon>
        <taxon>Fungi</taxon>
        <taxon>Fungi incertae sedis</taxon>
        <taxon>Mucoromycota</taxon>
        <taxon>Glomeromycotina</taxon>
        <taxon>Glomeromycetes</taxon>
        <taxon>Diversisporales</taxon>
        <taxon>Gigasporaceae</taxon>
        <taxon>Scutellospora</taxon>
    </lineage>
</organism>
<gene>
    <name evidence="1" type="ORF">SCALOS_LOCUS4108</name>
</gene>